<dbReference type="EMBL" id="CP003179">
    <property type="protein sequence ID" value="AEW04650.1"/>
    <property type="molecule type" value="Genomic_DNA"/>
</dbReference>
<evidence type="ECO:0000313" key="1">
    <source>
        <dbReference type="EMBL" id="AEW04650.1"/>
    </source>
</evidence>
<evidence type="ECO:0008006" key="3">
    <source>
        <dbReference type="Google" id="ProtNLM"/>
    </source>
</evidence>
<accession>G8TUK3</accession>
<keyword evidence="2" id="KW-1185">Reference proteome</keyword>
<dbReference type="STRING" id="679936.Sulac_1150"/>
<dbReference type="KEGG" id="sap:Sulac_1150"/>
<reference evidence="1 2" key="2">
    <citation type="journal article" date="2012" name="Stand. Genomic Sci.">
        <title>Complete genome sequence of the moderately thermophilic mineral-sulfide-oxidizing firmicute Sulfobacillus acidophilus type strain (NAL(T)).</title>
        <authorList>
            <person name="Anderson I."/>
            <person name="Chertkov O."/>
            <person name="Chen A."/>
            <person name="Saunders E."/>
            <person name="Lapidus A."/>
            <person name="Nolan M."/>
            <person name="Lucas S."/>
            <person name="Hammon N."/>
            <person name="Deshpande S."/>
            <person name="Cheng J.F."/>
            <person name="Han C."/>
            <person name="Tapia R."/>
            <person name="Goodwin L.A."/>
            <person name="Pitluck S."/>
            <person name="Liolios K."/>
            <person name="Pagani I."/>
            <person name="Ivanova N."/>
            <person name="Mikhailova N."/>
            <person name="Pati A."/>
            <person name="Palaniappan K."/>
            <person name="Land M."/>
            <person name="Pan C."/>
            <person name="Rohde M."/>
            <person name="Pukall R."/>
            <person name="Goker M."/>
            <person name="Detter J.C."/>
            <person name="Woyke T."/>
            <person name="Bristow J."/>
            <person name="Eisen J.A."/>
            <person name="Markowitz V."/>
            <person name="Hugenholtz P."/>
            <person name="Kyrpides N.C."/>
            <person name="Klenk H.P."/>
            <person name="Mavromatis K."/>
        </authorList>
    </citation>
    <scope>NUCLEOTIDE SEQUENCE [LARGE SCALE GENOMIC DNA]</scope>
    <source>
        <strain evidence="2">ATCC 700253 / DSM 10332 / NAL</strain>
    </source>
</reference>
<protein>
    <recommendedName>
        <fullName evidence="3">C2H2-type domain-containing protein</fullName>
    </recommendedName>
</protein>
<dbReference type="PATRIC" id="fig|679936.5.peg.1209"/>
<dbReference type="Proteomes" id="UP000005439">
    <property type="component" value="Chromosome"/>
</dbReference>
<dbReference type="AlphaFoldDB" id="G8TUK3"/>
<dbReference type="HOGENOM" id="CLU_2703482_0_0_9"/>
<proteinExistence type="predicted"/>
<evidence type="ECO:0000313" key="2">
    <source>
        <dbReference type="Proteomes" id="UP000005439"/>
    </source>
</evidence>
<gene>
    <name evidence="1" type="ordered locus">Sulac_1150</name>
</gene>
<name>G8TUK3_SULAD</name>
<organism evidence="1 2">
    <name type="scientific">Sulfobacillus acidophilus (strain ATCC 700253 / DSM 10332 / NAL)</name>
    <dbReference type="NCBI Taxonomy" id="679936"/>
    <lineage>
        <taxon>Bacteria</taxon>
        <taxon>Bacillati</taxon>
        <taxon>Bacillota</taxon>
        <taxon>Clostridia</taxon>
        <taxon>Eubacteriales</taxon>
        <taxon>Clostridiales Family XVII. Incertae Sedis</taxon>
        <taxon>Sulfobacillus</taxon>
    </lineage>
</organism>
<reference evidence="2" key="1">
    <citation type="submission" date="2011-12" db="EMBL/GenBank/DDBJ databases">
        <title>The complete genome of chromosome of Sulfobacillus acidophilus DSM 10332.</title>
        <authorList>
            <person name="Lucas S."/>
            <person name="Han J."/>
            <person name="Lapidus A."/>
            <person name="Bruce D."/>
            <person name="Goodwin L."/>
            <person name="Pitluck S."/>
            <person name="Peters L."/>
            <person name="Kyrpides N."/>
            <person name="Mavromatis K."/>
            <person name="Ivanova N."/>
            <person name="Mikhailova N."/>
            <person name="Chertkov O."/>
            <person name="Saunders E."/>
            <person name="Detter J.C."/>
            <person name="Tapia R."/>
            <person name="Han C."/>
            <person name="Land M."/>
            <person name="Hauser L."/>
            <person name="Markowitz V."/>
            <person name="Cheng J.-F."/>
            <person name="Hugenholtz P."/>
            <person name="Woyke T."/>
            <person name="Wu D."/>
            <person name="Pukall R."/>
            <person name="Gehrich-Schroeter G."/>
            <person name="Schneider S."/>
            <person name="Klenk H.-P."/>
            <person name="Eisen J.A."/>
        </authorList>
    </citation>
    <scope>NUCLEOTIDE SEQUENCE [LARGE SCALE GENOMIC DNA]</scope>
    <source>
        <strain evidence="2">ATCC 700253 / DSM 10332 / NAL</strain>
    </source>
</reference>
<sequence>MADDQGITRLTCQICGQPFFVADADARRHQRFSDLHDQPLCDIWPTHRTLRCYLAKSRQKRGAERYGAKSDRY</sequence>